<gene>
    <name evidence="5" type="ORF">MKK02DRAFT_38531</name>
</gene>
<name>A0AA38H473_9TREE</name>
<keyword evidence="6" id="KW-1185">Reference proteome</keyword>
<reference evidence="5" key="1">
    <citation type="journal article" date="2022" name="G3 (Bethesda)">
        <title>High quality genome of the basidiomycete yeast Dioszegia hungarica PDD-24b-2 isolated from cloud water.</title>
        <authorList>
            <person name="Jarrige D."/>
            <person name="Haridas S."/>
            <person name="Bleykasten-Grosshans C."/>
            <person name="Joly M."/>
            <person name="Nadalig T."/>
            <person name="Sancelme M."/>
            <person name="Vuilleumier S."/>
            <person name="Grigoriev I.V."/>
            <person name="Amato P."/>
            <person name="Bringel F."/>
        </authorList>
    </citation>
    <scope>NUCLEOTIDE SEQUENCE</scope>
    <source>
        <strain evidence="5">PDD-24b-2</strain>
    </source>
</reference>
<evidence type="ECO:0000256" key="1">
    <source>
        <dbReference type="ARBA" id="ARBA00022679"/>
    </source>
</evidence>
<keyword evidence="1" id="KW-0808">Transferase</keyword>
<dbReference type="InterPro" id="IPR010610">
    <property type="entry name" value="EryCIII-like_C"/>
</dbReference>
<dbReference type="GO" id="GO:0005975">
    <property type="term" value="P:carbohydrate metabolic process"/>
    <property type="evidence" value="ECO:0007669"/>
    <property type="project" value="InterPro"/>
</dbReference>
<dbReference type="PANTHER" id="PTHR48050">
    <property type="entry name" value="STEROL 3-BETA-GLUCOSYLTRANSFERASE"/>
    <property type="match status" value="1"/>
</dbReference>
<feature type="region of interest" description="Disordered" evidence="2">
    <location>
        <begin position="1"/>
        <end position="44"/>
    </location>
</feature>
<evidence type="ECO:0000256" key="2">
    <source>
        <dbReference type="SAM" id="MobiDB-lite"/>
    </source>
</evidence>
<feature type="compositionally biased region" description="Basic and acidic residues" evidence="2">
    <location>
        <begin position="914"/>
        <end position="947"/>
    </location>
</feature>
<feature type="compositionally biased region" description="Basic and acidic residues" evidence="2">
    <location>
        <begin position="27"/>
        <end position="44"/>
    </location>
</feature>
<feature type="domain" description="Erythromycin biosynthesis protein CIII-like C-terminal" evidence="4">
    <location>
        <begin position="481"/>
        <end position="556"/>
    </location>
</feature>
<protein>
    <submittedName>
        <fullName evidence="5">Glycosyltransferase family 1 protein</fullName>
    </submittedName>
</protein>
<feature type="domain" description="Glycosyltransferase family 28 N-terminal" evidence="3">
    <location>
        <begin position="135"/>
        <end position="299"/>
    </location>
</feature>
<feature type="compositionally biased region" description="Basic and acidic residues" evidence="2">
    <location>
        <begin position="867"/>
        <end position="891"/>
    </location>
</feature>
<dbReference type="Proteomes" id="UP001164286">
    <property type="component" value="Unassembled WGS sequence"/>
</dbReference>
<dbReference type="EMBL" id="JAKWFO010000008">
    <property type="protein sequence ID" value="KAI9633863.1"/>
    <property type="molecule type" value="Genomic_DNA"/>
</dbReference>
<comment type="caution">
    <text evidence="5">The sequence shown here is derived from an EMBL/GenBank/DDBJ whole genome shotgun (WGS) entry which is preliminary data.</text>
</comment>
<dbReference type="InterPro" id="IPR050426">
    <property type="entry name" value="Glycosyltransferase_28"/>
</dbReference>
<organism evidence="5 6">
    <name type="scientific">Dioszegia hungarica</name>
    <dbReference type="NCBI Taxonomy" id="4972"/>
    <lineage>
        <taxon>Eukaryota</taxon>
        <taxon>Fungi</taxon>
        <taxon>Dikarya</taxon>
        <taxon>Basidiomycota</taxon>
        <taxon>Agaricomycotina</taxon>
        <taxon>Tremellomycetes</taxon>
        <taxon>Tremellales</taxon>
        <taxon>Bulleribasidiaceae</taxon>
        <taxon>Dioszegia</taxon>
    </lineage>
</organism>
<evidence type="ECO:0000259" key="4">
    <source>
        <dbReference type="Pfam" id="PF06722"/>
    </source>
</evidence>
<dbReference type="SUPFAM" id="SSF53756">
    <property type="entry name" value="UDP-Glycosyltransferase/glycogen phosphorylase"/>
    <property type="match status" value="1"/>
</dbReference>
<dbReference type="AlphaFoldDB" id="A0AA38H473"/>
<dbReference type="RefSeq" id="XP_052943640.1">
    <property type="nucleotide sequence ID" value="XM_053090142.1"/>
</dbReference>
<evidence type="ECO:0000259" key="3">
    <source>
        <dbReference type="Pfam" id="PF03033"/>
    </source>
</evidence>
<dbReference type="CDD" id="cd03784">
    <property type="entry name" value="GT1_Gtf-like"/>
    <property type="match status" value="1"/>
</dbReference>
<evidence type="ECO:0000313" key="5">
    <source>
        <dbReference type="EMBL" id="KAI9633863.1"/>
    </source>
</evidence>
<dbReference type="PANTHER" id="PTHR48050:SF13">
    <property type="entry name" value="STEROL 3-BETA-GLUCOSYLTRANSFERASE UGT80A2"/>
    <property type="match status" value="1"/>
</dbReference>
<dbReference type="Pfam" id="PF06722">
    <property type="entry name" value="EryCIII-like_C"/>
    <property type="match status" value="1"/>
</dbReference>
<dbReference type="InterPro" id="IPR002213">
    <property type="entry name" value="UDP_glucos_trans"/>
</dbReference>
<dbReference type="Gene3D" id="3.40.50.2000">
    <property type="entry name" value="Glycogen Phosphorylase B"/>
    <property type="match status" value="2"/>
</dbReference>
<accession>A0AA38H473</accession>
<dbReference type="FunFam" id="3.40.50.2000:FF:000009">
    <property type="entry name" value="Sterol 3-beta-glucosyltransferase UGT80A2"/>
    <property type="match status" value="1"/>
</dbReference>
<dbReference type="GO" id="GO:0016906">
    <property type="term" value="F:sterol 3-beta-glucosyltransferase activity"/>
    <property type="evidence" value="ECO:0007669"/>
    <property type="project" value="UniProtKB-ARBA"/>
</dbReference>
<dbReference type="Pfam" id="PF03033">
    <property type="entry name" value="Glyco_transf_28"/>
    <property type="match status" value="1"/>
</dbReference>
<dbReference type="InterPro" id="IPR004276">
    <property type="entry name" value="GlycoTrans_28_N"/>
</dbReference>
<feature type="region of interest" description="Disordered" evidence="2">
    <location>
        <begin position="854"/>
        <end position="891"/>
    </location>
</feature>
<proteinExistence type="predicted"/>
<evidence type="ECO:0000313" key="6">
    <source>
        <dbReference type="Proteomes" id="UP001164286"/>
    </source>
</evidence>
<dbReference type="GeneID" id="77729347"/>
<feature type="region of interest" description="Disordered" evidence="2">
    <location>
        <begin position="908"/>
        <end position="947"/>
    </location>
</feature>
<sequence>MTAADKPVPYHMRDDSDVEDANEAATADDKQSTSQNAKEKRQKDVAEITGGLKQLFGGKKPRLGNVEVDPNIDYADWTKEGPTLTSRAKMEADGMINIWVDLKKALPDLPKDYARPVKEWAVDPVGAKDCPPMNIVIFIVGSRGDVQPYLSLALRLIISHAHRIRIATHPDFKDFVLSANKRLKGKKTRGIDLEGRLEYYDVGGDPKELMAYMVKNPGLLPAWETIKSGEIGKKREMTQNLLQGFYHSCFEPDGPTGKAFGADAIISNPPAFAHVHVAEALGLPLLMSFTMPWTSTTAFKHPLVNIASSNAQAGLTNYFSYGMAEMLQWQGLGDVINHFRTATLGIEPLISRHGAGAVERLKVPWTYCWSEGLIEKPEDWKEHIDISGFYFYEADSDFEPDADLSAFLEAGEPPIYVGFGSVVVEDAAAMTKTIFDAVEKAGARALVSAGWGGLGGADIPESVFILKGNIPHDWLFADGRVSAVCHHGGAGTTAIGLRNGLPTIVVPFFGDQKFWGDMIHRANAGPAPIPQKKLNPDNLAEAIKVALSPEAKTAAGKMGEQIRKEKGEEKGVESFHRHLPLKNMRCDIDPTKVAVWYSEELFLRLSGEAAGVLAAEAKLDLRKLKPLRAREYATRLKARDPISGGSLAVMHIVQNHYASVAQIFYDPPKGVLNTMFSVPQGILDLVIAMYEGFDALPKAMGSEIRQKGPVDDFQSGMREGGKGLFFGWWDGITGLVTEPVAGGKKEGALGVIKGMGRSYVNVTARPAAGILGVMALPISGAWKSIRRAVGGAPTKALATARRGMSEDMASKVSPEGKKEILAKFRELEKGTAERKEKMQRKAKLFMTGDEKAFEEEMGEEGGLGTTSKDEEGAAGKGMEGKQGEKGEKDKVIQSNSEMMRGEIMQGVQAQIAAEPEKGDELEEAEKRGYERALAEFKKQQQAEGQGK</sequence>